<dbReference type="Proteomes" id="UP000442694">
    <property type="component" value="Unassembled WGS sequence"/>
</dbReference>
<dbReference type="InterPro" id="IPR001296">
    <property type="entry name" value="Glyco_trans_1"/>
</dbReference>
<dbReference type="GO" id="GO:0004378">
    <property type="term" value="F:GDP-Man:Man(1)GlcNAc(2)-PP-Dol alpha-1,3-mannosyltransferase activity"/>
    <property type="evidence" value="ECO:0007669"/>
    <property type="project" value="InterPro"/>
</dbReference>
<comment type="caution">
    <text evidence="3">The sequence shown here is derived from an EMBL/GenBank/DDBJ whole genome shotgun (WGS) entry which is preliminary data.</text>
</comment>
<evidence type="ECO:0000313" key="4">
    <source>
        <dbReference type="Proteomes" id="UP000442694"/>
    </source>
</evidence>
<dbReference type="InterPro" id="IPR027054">
    <property type="entry name" value="ALG2"/>
</dbReference>
<evidence type="ECO:0000313" key="3">
    <source>
        <dbReference type="EMBL" id="KAB8033783.1"/>
    </source>
</evidence>
<sequence>MQLKENFINQTKHLKVAIVHDWMFSRRGGEKVLEQILNLFPNADMYYLFGTPDKVLNLENKHKFNASFLARIPFIKKIYKGLLPFFPIAIESFDLSQYNLIISSSSCVAKGIVPPPLGLHIAYIHSPMRYAWDQEHRYFTKIPSFKRPLEILRRFLLNRLRIWDITSSVRIDKLITNSQFVARRCSLFYGKESKVIYPPIHTHFFQNNTKISCASVEKRKVLLFGAWTPYKKMFEALETLMQNGIQVIAAGHGSELIKASRKFKNNVEFFINPLDDEIPIIFSKAHTLLFPAIEDFGIVPLEATSSGLWVVAPNQGGTKETVLNEVTGFTFEESSKESMLNAVLKSLKRDLLEHDLNNMKSQVEKFSIENFQINFTKEVLMTLKKETKF</sequence>
<dbReference type="AlphaFoldDB" id="A0A833JG62"/>
<evidence type="ECO:0000256" key="1">
    <source>
        <dbReference type="ARBA" id="ARBA00022679"/>
    </source>
</evidence>
<dbReference type="SUPFAM" id="SSF53756">
    <property type="entry name" value="UDP-Glycosyltransferase/glycogen phosphorylase"/>
    <property type="match status" value="1"/>
</dbReference>
<dbReference type="RefSeq" id="WP_152211868.1">
    <property type="nucleotide sequence ID" value="NZ_WFLN01000004.1"/>
</dbReference>
<evidence type="ECO:0000259" key="2">
    <source>
        <dbReference type="Pfam" id="PF00534"/>
    </source>
</evidence>
<proteinExistence type="predicted"/>
<keyword evidence="1 3" id="KW-0808">Transferase</keyword>
<accession>A0A833JG62</accession>
<name>A0A833JG62_9BACT</name>
<dbReference type="Pfam" id="PF00534">
    <property type="entry name" value="Glycos_transf_1"/>
    <property type="match status" value="1"/>
</dbReference>
<keyword evidence="4" id="KW-1185">Reference proteome</keyword>
<reference evidence="3 4" key="1">
    <citation type="submission" date="2019-10" db="EMBL/GenBank/DDBJ databases">
        <title>New genus of Silvanigrellaceae.</title>
        <authorList>
            <person name="Pitt A."/>
            <person name="Hahn M.W."/>
        </authorList>
    </citation>
    <scope>NUCLEOTIDE SEQUENCE [LARGE SCALE GENOMIC DNA]</scope>
    <source>
        <strain evidence="3 4">33A1-SZDP</strain>
    </source>
</reference>
<organism evidence="3 4">
    <name type="scientific">Fluviispira multicolorata</name>
    <dbReference type="NCBI Taxonomy" id="2654512"/>
    <lineage>
        <taxon>Bacteria</taxon>
        <taxon>Pseudomonadati</taxon>
        <taxon>Bdellovibrionota</taxon>
        <taxon>Oligoflexia</taxon>
        <taxon>Silvanigrellales</taxon>
        <taxon>Silvanigrellaceae</taxon>
        <taxon>Fluviispira</taxon>
    </lineage>
</organism>
<dbReference type="GO" id="GO:0012505">
    <property type="term" value="C:endomembrane system"/>
    <property type="evidence" value="ECO:0007669"/>
    <property type="project" value="TreeGrafter"/>
</dbReference>
<protein>
    <submittedName>
        <fullName evidence="3">Glycosyltransferase</fullName>
    </submittedName>
</protein>
<dbReference type="EMBL" id="WFLN01000004">
    <property type="protein sequence ID" value="KAB8033783.1"/>
    <property type="molecule type" value="Genomic_DNA"/>
</dbReference>
<dbReference type="PANTHER" id="PTHR45918">
    <property type="entry name" value="ALPHA-1,3/1,6-MANNOSYLTRANSFERASE ALG2"/>
    <property type="match status" value="1"/>
</dbReference>
<feature type="domain" description="Glycosyl transferase family 1" evidence="2">
    <location>
        <begin position="221"/>
        <end position="358"/>
    </location>
</feature>
<dbReference type="PANTHER" id="PTHR45918:SF1">
    <property type="entry name" value="ALPHA-1,3_1,6-MANNOSYLTRANSFERASE ALG2"/>
    <property type="match status" value="1"/>
</dbReference>
<dbReference type="Gene3D" id="3.40.50.2000">
    <property type="entry name" value="Glycogen Phosphorylase B"/>
    <property type="match status" value="2"/>
</dbReference>
<gene>
    <name evidence="3" type="ORF">GCL57_03485</name>
</gene>